<comment type="caution">
    <text evidence="1">The sequence shown here is derived from an EMBL/GenBank/DDBJ whole genome shotgun (WGS) entry which is preliminary data.</text>
</comment>
<evidence type="ECO:0000313" key="2">
    <source>
        <dbReference type="Proteomes" id="UP001289615"/>
    </source>
</evidence>
<feature type="non-terminal residue" evidence="1">
    <location>
        <position position="1"/>
    </location>
</feature>
<protein>
    <submittedName>
        <fullName evidence="1">Uncharacterized protein</fullName>
    </submittedName>
</protein>
<keyword evidence="2" id="KW-1185">Reference proteome</keyword>
<organism evidence="1 2">
    <name type="scientific">Lysinibacillus irui</name>
    <dbReference type="NCBI Taxonomy" id="2998077"/>
    <lineage>
        <taxon>Bacteria</taxon>
        <taxon>Bacillati</taxon>
        <taxon>Bacillota</taxon>
        <taxon>Bacilli</taxon>
        <taxon>Bacillales</taxon>
        <taxon>Bacillaceae</taxon>
        <taxon>Lysinibacillus</taxon>
    </lineage>
</organism>
<gene>
    <name evidence="1" type="ORF">U6C28_23325</name>
</gene>
<accession>A0ABU5NT49</accession>
<reference evidence="1 2" key="1">
    <citation type="submission" date="2023-12" db="EMBL/GenBank/DDBJ databases">
        <title>Genome comparison identifies genes involved in endophytic behavior of Lysinibacillus irui and provides insights into its role as a plant-growth promoting bacterium.</title>
        <authorList>
            <person name="Hilario S."/>
            <person name="Matos I."/>
            <person name="Goncalves M.F.M."/>
            <person name="Pardo C.A."/>
            <person name="Santos M.J."/>
        </authorList>
    </citation>
    <scope>NUCLEOTIDE SEQUENCE [LARGE SCALE GENOMIC DNA]</scope>
    <source>
        <strain evidence="1 2">B3</strain>
    </source>
</reference>
<dbReference type="Proteomes" id="UP001289615">
    <property type="component" value="Unassembled WGS sequence"/>
</dbReference>
<proteinExistence type="predicted"/>
<dbReference type="RefSeq" id="WP_322823694.1">
    <property type="nucleotide sequence ID" value="NZ_JAXUHK010000024.1"/>
</dbReference>
<name>A0ABU5NT49_9BACI</name>
<evidence type="ECO:0000313" key="1">
    <source>
        <dbReference type="EMBL" id="MEA0979216.1"/>
    </source>
</evidence>
<dbReference type="EMBL" id="JAXUIA010000024">
    <property type="protein sequence ID" value="MEA0979216.1"/>
    <property type="molecule type" value="Genomic_DNA"/>
</dbReference>
<sequence>ELKKENLQFTLQHGELNNKPVEFTVKFPVEQKVDKALKDKIQSIASSVIKKNKFNPEQIKINVINVLSETQDFKSQIDDLGGQIGLKLIENNYKAFAIEPNALSEKEAKIHIKLPVENLDESTKLKIQKIATEVIQEHNFDLSKFTINVQGYLEGQTY</sequence>